<feature type="transmembrane region" description="Helical" evidence="1">
    <location>
        <begin position="108"/>
        <end position="128"/>
    </location>
</feature>
<organism evidence="2 3">
    <name type="scientific">Nocardioides aestuarii</name>
    <dbReference type="NCBI Taxonomy" id="252231"/>
    <lineage>
        <taxon>Bacteria</taxon>
        <taxon>Bacillati</taxon>
        <taxon>Actinomycetota</taxon>
        <taxon>Actinomycetes</taxon>
        <taxon>Propionibacteriales</taxon>
        <taxon>Nocardioidaceae</taxon>
        <taxon>Nocardioides</taxon>
    </lineage>
</organism>
<keyword evidence="1" id="KW-0812">Transmembrane</keyword>
<evidence type="ECO:0000256" key="1">
    <source>
        <dbReference type="SAM" id="Phobius"/>
    </source>
</evidence>
<dbReference type="EMBL" id="JBHUGD010000003">
    <property type="protein sequence ID" value="MFD1946732.1"/>
    <property type="molecule type" value="Genomic_DNA"/>
</dbReference>
<gene>
    <name evidence="2" type="ORF">ACFSDE_08010</name>
</gene>
<dbReference type="RefSeq" id="WP_343917158.1">
    <property type="nucleotide sequence ID" value="NZ_BAAAJT010000002.1"/>
</dbReference>
<accession>A0ABW4TME2</accession>
<keyword evidence="3" id="KW-1185">Reference proteome</keyword>
<keyword evidence="1" id="KW-1133">Transmembrane helix</keyword>
<reference evidence="3" key="1">
    <citation type="journal article" date="2019" name="Int. J. Syst. Evol. Microbiol.">
        <title>The Global Catalogue of Microorganisms (GCM) 10K type strain sequencing project: providing services to taxonomists for standard genome sequencing and annotation.</title>
        <authorList>
            <consortium name="The Broad Institute Genomics Platform"/>
            <consortium name="The Broad Institute Genome Sequencing Center for Infectious Disease"/>
            <person name="Wu L."/>
            <person name="Ma J."/>
        </authorList>
    </citation>
    <scope>NUCLEOTIDE SEQUENCE [LARGE SCALE GENOMIC DNA]</scope>
    <source>
        <strain evidence="3">CGMCC 1.12477</strain>
    </source>
</reference>
<evidence type="ECO:0008006" key="4">
    <source>
        <dbReference type="Google" id="ProtNLM"/>
    </source>
</evidence>
<protein>
    <recommendedName>
        <fullName evidence="4">SLATT domain-containing protein</fullName>
    </recommendedName>
</protein>
<name>A0ABW4TME2_9ACTN</name>
<comment type="caution">
    <text evidence="2">The sequence shown here is derived from an EMBL/GenBank/DDBJ whole genome shotgun (WGS) entry which is preliminary data.</text>
</comment>
<sequence length="194" mass="20623">MSIGITERVLRHETDRGGLEPGSRAWQVVVDLGWHPQAELRPEERGYYQALWALADEARDAEWYAGRLGRRASVRSCVSSVLTAAAAVLSAVAGLGTVGTLIGSSTAGWIALAATAAAGGSASMQGVARGLGSLRVEQRAWEQYAEVIADDVTIMAADRSLDSEGRGRWAADRLTQARREAPDYLARRPGTSGS</sequence>
<evidence type="ECO:0000313" key="2">
    <source>
        <dbReference type="EMBL" id="MFD1946732.1"/>
    </source>
</evidence>
<proteinExistence type="predicted"/>
<feature type="transmembrane region" description="Helical" evidence="1">
    <location>
        <begin position="77"/>
        <end position="102"/>
    </location>
</feature>
<evidence type="ECO:0000313" key="3">
    <source>
        <dbReference type="Proteomes" id="UP001597351"/>
    </source>
</evidence>
<keyword evidence="1" id="KW-0472">Membrane</keyword>
<dbReference type="Proteomes" id="UP001597351">
    <property type="component" value="Unassembled WGS sequence"/>
</dbReference>